<evidence type="ECO:0000259" key="1">
    <source>
        <dbReference type="Pfam" id="PF10022"/>
    </source>
</evidence>
<proteinExistence type="predicted"/>
<dbReference type="PANTHER" id="PTHR35339:SF4">
    <property type="entry name" value="LINALOOL DEHYDRATASE_ISOMERASE DOMAIN-CONTAINING PROTEIN"/>
    <property type="match status" value="1"/>
</dbReference>
<dbReference type="PANTHER" id="PTHR35339">
    <property type="entry name" value="LINALOOL DEHYDRATASE_ISOMERASE DOMAIN-CONTAINING PROTEIN"/>
    <property type="match status" value="1"/>
</dbReference>
<dbReference type="RefSeq" id="WP_379874421.1">
    <property type="nucleotide sequence ID" value="NZ_JBHUIP010000001.1"/>
</dbReference>
<dbReference type="InterPro" id="IPR049237">
    <property type="entry name" value="DUF2264_C"/>
</dbReference>
<feature type="domain" description="DUF2264" evidence="2">
    <location>
        <begin position="369"/>
        <end position="582"/>
    </location>
</feature>
<feature type="domain" description="DUF2264" evidence="1">
    <location>
        <begin position="20"/>
        <end position="358"/>
    </location>
</feature>
<evidence type="ECO:0000313" key="3">
    <source>
        <dbReference type="EMBL" id="MFD2261519.1"/>
    </source>
</evidence>
<dbReference type="Pfam" id="PF10022">
    <property type="entry name" value="DUF2264"/>
    <property type="match status" value="1"/>
</dbReference>
<dbReference type="Pfam" id="PF20938">
    <property type="entry name" value="DUF2264_C"/>
    <property type="match status" value="1"/>
</dbReference>
<dbReference type="EMBL" id="JBHUIP010000001">
    <property type="protein sequence ID" value="MFD2261519.1"/>
    <property type="molecule type" value="Genomic_DNA"/>
</dbReference>
<organism evidence="3 4">
    <name type="scientific">Lacibacterium aquatile</name>
    <dbReference type="NCBI Taxonomy" id="1168082"/>
    <lineage>
        <taxon>Bacteria</taxon>
        <taxon>Pseudomonadati</taxon>
        <taxon>Pseudomonadota</taxon>
        <taxon>Alphaproteobacteria</taxon>
        <taxon>Rhodospirillales</taxon>
        <taxon>Rhodospirillaceae</taxon>
    </lineage>
</organism>
<dbReference type="PIRSF" id="PIRSF014753">
    <property type="entry name" value="UCP014753"/>
    <property type="match status" value="1"/>
</dbReference>
<evidence type="ECO:0000313" key="4">
    <source>
        <dbReference type="Proteomes" id="UP001597295"/>
    </source>
</evidence>
<name>A0ABW5DM29_9PROT</name>
<gene>
    <name evidence="3" type="ORF">ACFSM5_01375</name>
</gene>
<dbReference type="Proteomes" id="UP001597295">
    <property type="component" value="Unassembled WGS sequence"/>
</dbReference>
<dbReference type="InterPro" id="IPR049349">
    <property type="entry name" value="DUF2264_N"/>
</dbReference>
<evidence type="ECO:0000259" key="2">
    <source>
        <dbReference type="Pfam" id="PF20938"/>
    </source>
</evidence>
<reference evidence="4" key="1">
    <citation type="journal article" date="2019" name="Int. J. Syst. Evol. Microbiol.">
        <title>The Global Catalogue of Microorganisms (GCM) 10K type strain sequencing project: providing services to taxonomists for standard genome sequencing and annotation.</title>
        <authorList>
            <consortium name="The Broad Institute Genomics Platform"/>
            <consortium name="The Broad Institute Genome Sequencing Center for Infectious Disease"/>
            <person name="Wu L."/>
            <person name="Ma J."/>
        </authorList>
    </citation>
    <scope>NUCLEOTIDE SEQUENCE [LARGE SCALE GENOMIC DNA]</scope>
    <source>
        <strain evidence="4">CGMCC 1.19062</strain>
    </source>
</reference>
<accession>A0ABW5DM29</accession>
<comment type="caution">
    <text evidence="3">The sequence shown here is derived from an EMBL/GenBank/DDBJ whole genome shotgun (WGS) entry which is preliminary data.</text>
</comment>
<keyword evidence="4" id="KW-1185">Reference proteome</keyword>
<sequence length="621" mass="69848">MSFKPRFDHFNPFDGNEFRTRADVDAGLKSLIDPLEVFRSPGGARVRLDSAGAHFDIAAADVEGFSRPLWGLAPAQVGGSTWIDWEPIARGLANATDPRHPEFWGFPPSDYDQRLVEMAAIGLALRLVPEKIWDPLTPAQKDNLVHYLKVAREFEHADNNWKFFRLMVDLGLKSVGAKFDAAPGLKYRDELEGFYLADGWYRDGQPRHLDHYIPFAFHFYGLLLAKLDDKTEFTERYRERARLFTKDMARWYADDGGCLAFGRSMTYRFANAGFWGALALADEEVLPWGELKGYFLRHLRWWKKQPFASRDGTMAVGYGYPNLLMSENYNSGVSPYWALKAFLPLALPESHPFWQAEEIAAPVHDKPTVQKHPGFVIANPPGDVIALSSGQQNQTMRFGAEKYAKFAYSARYAYSVESDERKFFEGVYDSSIGFSDDNKHGRTRETNEEALIADGTLYARWRPFADVLVESWTYWDGPFQVRVHRIDTPRALHSIEGGFAVARPEPFDATVEDSPTQALIETASDLSAILDLGSSVPRDGLTHKAPPNTNLIAPKTMVPQLRVELPAGQHILACAVIAQADRAFVRQALKTPPAKPDLATLEKLVRERGVQVSAMTGRADR</sequence>
<protein>
    <submittedName>
        <fullName evidence="3">DUF2264 domain-containing protein</fullName>
    </submittedName>
</protein>
<dbReference type="InterPro" id="IPR016624">
    <property type="entry name" value="UCP014753"/>
</dbReference>